<dbReference type="AlphaFoldDB" id="A0AAN3D9K0"/>
<evidence type="ECO:0000313" key="1">
    <source>
        <dbReference type="EMBL" id="EDO11778.1"/>
    </source>
</evidence>
<comment type="caution">
    <text evidence="1">The sequence shown here is derived from an EMBL/GenBank/DDBJ whole genome shotgun (WGS) entry which is preliminary data.</text>
</comment>
<dbReference type="Proteomes" id="UP000005475">
    <property type="component" value="Unassembled WGS sequence"/>
</dbReference>
<name>A0AAN3D9K0_BACO1</name>
<evidence type="ECO:0000313" key="2">
    <source>
        <dbReference type="Proteomes" id="UP000005475"/>
    </source>
</evidence>
<protein>
    <submittedName>
        <fullName evidence="1">Uncharacterized protein</fullName>
    </submittedName>
</protein>
<reference evidence="1 2" key="1">
    <citation type="submission" date="2007-03" db="EMBL/GenBank/DDBJ databases">
        <authorList>
            <person name="Fulton L."/>
            <person name="Clifton S."/>
            <person name="Fulton B."/>
            <person name="Xu J."/>
            <person name="Minx P."/>
            <person name="Pepin K.H."/>
            <person name="Johnson M."/>
            <person name="Thiruvilangam P."/>
            <person name="Bhonagiri V."/>
            <person name="Nash W.E."/>
            <person name="Mardis E.R."/>
            <person name="Wilson R.K."/>
        </authorList>
    </citation>
    <scope>NUCLEOTIDE SEQUENCE [LARGE SCALE GENOMIC DNA]</scope>
    <source>
        <strain evidence="2">ATCC 8483 / DSM 1896 / JCM 5824 / BCRC 10623 / CCUG 4943 / NCTC 11153</strain>
    </source>
</reference>
<proteinExistence type="predicted"/>
<dbReference type="EMBL" id="AAXF02000048">
    <property type="protein sequence ID" value="EDO11778.1"/>
    <property type="molecule type" value="Genomic_DNA"/>
</dbReference>
<reference evidence="2" key="2">
    <citation type="submission" date="2007-04" db="EMBL/GenBank/DDBJ databases">
        <title>Draft genome sequence of Bacteroides ovatus (ATCC 8483).</title>
        <authorList>
            <person name="Sudarsanam P."/>
            <person name="Ley R."/>
            <person name="Guruge J."/>
            <person name="Turnbaugh P.J."/>
            <person name="Mahowald M."/>
            <person name="Liep D."/>
            <person name="Gordon J."/>
        </authorList>
    </citation>
    <scope>NUCLEOTIDE SEQUENCE [LARGE SCALE GENOMIC DNA]</scope>
    <source>
        <strain evidence="2">ATCC 8483 / DSM 1896 / JCM 5824 / BCRC 10623 / CCUG 4943 / NCTC 11153</strain>
    </source>
</reference>
<organism evidence="1 2">
    <name type="scientific">Bacteroides ovatus (strain ATCC 8483 / DSM 1896 / JCM 5824 / BCRC 10623 / CCUG 4943 / NCTC 11153)</name>
    <dbReference type="NCBI Taxonomy" id="411476"/>
    <lineage>
        <taxon>Bacteria</taxon>
        <taxon>Pseudomonadati</taxon>
        <taxon>Bacteroidota</taxon>
        <taxon>Bacteroidia</taxon>
        <taxon>Bacteroidales</taxon>
        <taxon>Bacteroidaceae</taxon>
        <taxon>Bacteroides</taxon>
    </lineage>
</organism>
<accession>A0AAN3D9K0</accession>
<sequence length="80" mass="9105">MCCPFLCNTFPYDNFGAKSVREHIGLRCRFCQASCTFVITKLRFVLPKVTCRLLPHRGDCIAVSPCEMFSGKPINKFIKV</sequence>
<gene>
    <name evidence="1" type="ORF">BACOVA_02272</name>
</gene>